<gene>
    <name evidence="2" type="ORF">LX66_1477</name>
</gene>
<evidence type="ECO:0000313" key="2">
    <source>
        <dbReference type="EMBL" id="TWI92095.1"/>
    </source>
</evidence>
<keyword evidence="3" id="KW-1185">Reference proteome</keyword>
<organism evidence="2 3">
    <name type="scientific">Chitinophaga japonensis</name>
    <name type="common">Flexibacter japonensis</name>
    <dbReference type="NCBI Taxonomy" id="104662"/>
    <lineage>
        <taxon>Bacteria</taxon>
        <taxon>Pseudomonadati</taxon>
        <taxon>Bacteroidota</taxon>
        <taxon>Chitinophagia</taxon>
        <taxon>Chitinophagales</taxon>
        <taxon>Chitinophagaceae</taxon>
        <taxon>Chitinophaga</taxon>
    </lineage>
</organism>
<evidence type="ECO:0000313" key="3">
    <source>
        <dbReference type="Proteomes" id="UP000316778"/>
    </source>
</evidence>
<accession>A0A562TF34</accession>
<comment type="caution">
    <text evidence="2">The sequence shown here is derived from an EMBL/GenBank/DDBJ whole genome shotgun (WGS) entry which is preliminary data.</text>
</comment>
<dbReference type="Proteomes" id="UP000316778">
    <property type="component" value="Unassembled WGS sequence"/>
</dbReference>
<feature type="domain" description="Polysaccharide pyruvyl transferase" evidence="1">
    <location>
        <begin position="11"/>
        <end position="283"/>
    </location>
</feature>
<proteinExistence type="predicted"/>
<sequence>MYGGYYRGDYNPGCIMICLKTYQELEKRIENCEIDIFAIDNKTQNDEIVKEHKNGLNINFFPARAGVSLLNSIFSKYDALVIGGDVVWSEYYEKEGKIFFLDSGSFLATEKPLVLFNCVHRFNSVKTKENLFINIEKRSRYIAVRTDFFKNELNKIGVSNVKAIPDPVLDLELKKVNKKVSKKPLIGISVSLKLCDPLISVLKHSDLSKFDVCFYPYSRQYDNHITVMKMRSVFGDKFSYILEYKDPVETFEMIAGFDISVNDTYHGTIAALIQNIPFVCINTEPPISSRITHLLKPFKLENRIVSIYPEPGESDIETSNRCFQEFNALISDPPRVDNDQLKEVKKLIQKHFDDMAGIIKNGSPE</sequence>
<dbReference type="Pfam" id="PF04230">
    <property type="entry name" value="PS_pyruv_trans"/>
    <property type="match status" value="1"/>
</dbReference>
<dbReference type="GO" id="GO:0016740">
    <property type="term" value="F:transferase activity"/>
    <property type="evidence" value="ECO:0007669"/>
    <property type="project" value="UniProtKB-KW"/>
</dbReference>
<dbReference type="AlphaFoldDB" id="A0A562TF34"/>
<evidence type="ECO:0000259" key="1">
    <source>
        <dbReference type="Pfam" id="PF04230"/>
    </source>
</evidence>
<dbReference type="InterPro" id="IPR007345">
    <property type="entry name" value="Polysacch_pyruvyl_Trfase"/>
</dbReference>
<dbReference type="EMBL" id="VLLG01000002">
    <property type="protein sequence ID" value="TWI92095.1"/>
    <property type="molecule type" value="Genomic_DNA"/>
</dbReference>
<reference evidence="2 3" key="1">
    <citation type="journal article" date="2013" name="Stand. Genomic Sci.">
        <title>Genomic Encyclopedia of Type Strains, Phase I: The one thousand microbial genomes (KMG-I) project.</title>
        <authorList>
            <person name="Kyrpides N.C."/>
            <person name="Woyke T."/>
            <person name="Eisen J.A."/>
            <person name="Garrity G."/>
            <person name="Lilburn T.G."/>
            <person name="Beck B.J."/>
            <person name="Whitman W.B."/>
            <person name="Hugenholtz P."/>
            <person name="Klenk H.P."/>
        </authorList>
    </citation>
    <scope>NUCLEOTIDE SEQUENCE [LARGE SCALE GENOMIC DNA]</scope>
    <source>
        <strain evidence="2 3">DSM 13484</strain>
    </source>
</reference>
<name>A0A562TF34_CHIJA</name>
<protein>
    <submittedName>
        <fullName evidence="2">Polysaccharide pyruvyl transferase WcaK-like protein</fullName>
    </submittedName>
</protein>
<keyword evidence="2" id="KW-0808">Transferase</keyword>